<feature type="binding site" evidence="9">
    <location>
        <position position="106"/>
    </location>
    <ligand>
        <name>Mg(2+)</name>
        <dbReference type="ChEBI" id="CHEBI:18420"/>
    </ligand>
</feature>
<comment type="similarity">
    <text evidence="9">Belongs to the dethiobiotin synthetase family.</text>
</comment>
<comment type="subunit">
    <text evidence="9">Homodimer.</text>
</comment>
<keyword evidence="1 9" id="KW-0963">Cytoplasm</keyword>
<evidence type="ECO:0000256" key="5">
    <source>
        <dbReference type="ARBA" id="ARBA00022756"/>
    </source>
</evidence>
<evidence type="ECO:0000256" key="4">
    <source>
        <dbReference type="ARBA" id="ARBA00022741"/>
    </source>
</evidence>
<protein>
    <recommendedName>
        <fullName evidence="9">ATP-dependent dethiobiotin synthetase BioD</fullName>
        <ecNumber evidence="9">6.3.3.3</ecNumber>
    </recommendedName>
    <alternativeName>
        <fullName evidence="9">DTB synthetase</fullName>
        <shortName evidence="9">DTBS</shortName>
    </alternativeName>
    <alternativeName>
        <fullName evidence="9">Dethiobiotin synthase</fullName>
    </alternativeName>
</protein>
<keyword evidence="4 9" id="KW-0547">Nucleotide-binding</keyword>
<evidence type="ECO:0000313" key="10">
    <source>
        <dbReference type="EMBL" id="RMA97192.1"/>
    </source>
</evidence>
<sequence>MIFITGTDTGVGKTYISYLLTKALLESGKKVAYFKPVETGCISECEDAKKLSSITGQSIDEVVLYKFKNPVAPLVAEREEGLNISIDKIMDHFEYLKNKYNFVVVEGAGGIYVPITKVKGKIYTYLDLVKDLKIPVIIVARANLGTINHTVLTINALKNIKADIKAVILNKASKNPNLAEKTNPDIIKEMTNIENIIKVYENQKDFKLLPNLLE</sequence>
<organism evidence="10 11">
    <name type="scientific">Hydrogenothermus marinus</name>
    <dbReference type="NCBI Taxonomy" id="133270"/>
    <lineage>
        <taxon>Bacteria</taxon>
        <taxon>Pseudomonadati</taxon>
        <taxon>Aquificota</taxon>
        <taxon>Aquificia</taxon>
        <taxon>Aquificales</taxon>
        <taxon>Hydrogenothermaceae</taxon>
        <taxon>Hydrogenothermus</taxon>
    </lineage>
</organism>
<dbReference type="SUPFAM" id="SSF52540">
    <property type="entry name" value="P-loop containing nucleoside triphosphate hydrolases"/>
    <property type="match status" value="1"/>
</dbReference>
<dbReference type="UniPathway" id="UPA00078">
    <property type="reaction ID" value="UER00161"/>
</dbReference>
<name>A0A3M0C2M0_9AQUI</name>
<dbReference type="PANTHER" id="PTHR43210">
    <property type="entry name" value="DETHIOBIOTIN SYNTHETASE"/>
    <property type="match status" value="1"/>
</dbReference>
<feature type="binding site" evidence="9">
    <location>
        <begin position="106"/>
        <end position="109"/>
    </location>
    <ligand>
        <name>ATP</name>
        <dbReference type="ChEBI" id="CHEBI:30616"/>
    </ligand>
</feature>
<evidence type="ECO:0000256" key="8">
    <source>
        <dbReference type="ARBA" id="ARBA00047386"/>
    </source>
</evidence>
<dbReference type="OrthoDB" id="9802097at2"/>
<dbReference type="Gene3D" id="3.40.50.300">
    <property type="entry name" value="P-loop containing nucleotide triphosphate hydrolases"/>
    <property type="match status" value="1"/>
</dbReference>
<dbReference type="GO" id="GO:0000287">
    <property type="term" value="F:magnesium ion binding"/>
    <property type="evidence" value="ECO:0007669"/>
    <property type="project" value="UniProtKB-UniRule"/>
</dbReference>
<keyword evidence="7 9" id="KW-0460">Magnesium</keyword>
<keyword evidence="6 9" id="KW-0067">ATP-binding</keyword>
<dbReference type="Proteomes" id="UP000280842">
    <property type="component" value="Unassembled WGS sequence"/>
</dbReference>
<dbReference type="HAMAP" id="MF_00336">
    <property type="entry name" value="BioD"/>
    <property type="match status" value="1"/>
</dbReference>
<dbReference type="PANTHER" id="PTHR43210:SF2">
    <property type="entry name" value="ATP-DEPENDENT DETHIOBIOTIN SYNTHETASE BIOD 2"/>
    <property type="match status" value="1"/>
</dbReference>
<feature type="binding site" evidence="9">
    <location>
        <position position="39"/>
    </location>
    <ligand>
        <name>substrate</name>
    </ligand>
</feature>
<dbReference type="NCBIfam" id="TIGR00347">
    <property type="entry name" value="bioD"/>
    <property type="match status" value="1"/>
</dbReference>
<evidence type="ECO:0000256" key="3">
    <source>
        <dbReference type="ARBA" id="ARBA00022723"/>
    </source>
</evidence>
<reference evidence="10 11" key="1">
    <citation type="submission" date="2018-10" db="EMBL/GenBank/DDBJ databases">
        <title>Genomic Encyclopedia of Archaeal and Bacterial Type Strains, Phase II (KMG-II): from individual species to whole genera.</title>
        <authorList>
            <person name="Goeker M."/>
        </authorList>
    </citation>
    <scope>NUCLEOTIDE SEQUENCE [LARGE SCALE GENOMIC DNA]</scope>
    <source>
        <strain evidence="10 11">VM1</strain>
    </source>
</reference>
<feature type="binding site" evidence="9">
    <location>
        <begin position="210"/>
        <end position="212"/>
    </location>
    <ligand>
        <name>ATP</name>
        <dbReference type="ChEBI" id="CHEBI:30616"/>
    </ligand>
</feature>
<dbReference type="Pfam" id="PF13500">
    <property type="entry name" value="AAA_26"/>
    <property type="match status" value="1"/>
</dbReference>
<evidence type="ECO:0000256" key="2">
    <source>
        <dbReference type="ARBA" id="ARBA00022598"/>
    </source>
</evidence>
<dbReference type="CDD" id="cd03109">
    <property type="entry name" value="DTBS"/>
    <property type="match status" value="1"/>
</dbReference>
<comment type="catalytic activity">
    <reaction evidence="9">
        <text>(7R,8S)-7,8-diammoniononanoate + CO2 + ATP = (4R,5S)-dethiobiotin + ADP + phosphate + 3 H(+)</text>
        <dbReference type="Rhea" id="RHEA:15805"/>
        <dbReference type="ChEBI" id="CHEBI:15378"/>
        <dbReference type="ChEBI" id="CHEBI:16526"/>
        <dbReference type="ChEBI" id="CHEBI:30616"/>
        <dbReference type="ChEBI" id="CHEBI:43474"/>
        <dbReference type="ChEBI" id="CHEBI:149469"/>
        <dbReference type="ChEBI" id="CHEBI:149473"/>
        <dbReference type="ChEBI" id="CHEBI:456216"/>
        <dbReference type="EC" id="6.3.3.3"/>
    </reaction>
</comment>
<dbReference type="GO" id="GO:0005829">
    <property type="term" value="C:cytosol"/>
    <property type="evidence" value="ECO:0007669"/>
    <property type="project" value="TreeGrafter"/>
</dbReference>
<comment type="cofactor">
    <cofactor evidence="9">
        <name>Mg(2+)</name>
        <dbReference type="ChEBI" id="CHEBI:18420"/>
    </cofactor>
</comment>
<dbReference type="EC" id="6.3.3.3" evidence="9"/>
<dbReference type="GO" id="GO:0005524">
    <property type="term" value="F:ATP binding"/>
    <property type="evidence" value="ECO:0007669"/>
    <property type="project" value="UniProtKB-UniRule"/>
</dbReference>
<dbReference type="InterPro" id="IPR004472">
    <property type="entry name" value="DTB_synth_BioD"/>
</dbReference>
<dbReference type="AlphaFoldDB" id="A0A3M0C2M0"/>
<feature type="binding site" evidence="9">
    <location>
        <position position="47"/>
    </location>
    <ligand>
        <name>Mg(2+)</name>
        <dbReference type="ChEBI" id="CHEBI:18420"/>
    </ligand>
</feature>
<feature type="binding site" evidence="9">
    <location>
        <position position="14"/>
    </location>
    <ligand>
        <name>Mg(2+)</name>
        <dbReference type="ChEBI" id="CHEBI:18420"/>
    </ligand>
</feature>
<comment type="catalytic activity">
    <reaction evidence="8">
        <text>(7R,8S)-8-amino-7-(carboxyamino)nonanoate + ATP = (4R,5S)-dethiobiotin + ADP + phosphate + H(+)</text>
        <dbReference type="Rhea" id="RHEA:63684"/>
        <dbReference type="ChEBI" id="CHEBI:15378"/>
        <dbReference type="ChEBI" id="CHEBI:30616"/>
        <dbReference type="ChEBI" id="CHEBI:43474"/>
        <dbReference type="ChEBI" id="CHEBI:149470"/>
        <dbReference type="ChEBI" id="CHEBI:149473"/>
        <dbReference type="ChEBI" id="CHEBI:456216"/>
    </reaction>
</comment>
<dbReference type="InterPro" id="IPR027417">
    <property type="entry name" value="P-loop_NTPase"/>
</dbReference>
<keyword evidence="11" id="KW-1185">Reference proteome</keyword>
<accession>A0A3M0C2M0</accession>
<evidence type="ECO:0000256" key="7">
    <source>
        <dbReference type="ARBA" id="ARBA00022842"/>
    </source>
</evidence>
<dbReference type="PIRSF" id="PIRSF006755">
    <property type="entry name" value="DTB_synth"/>
    <property type="match status" value="1"/>
</dbReference>
<comment type="subcellular location">
    <subcellularLocation>
        <location evidence="9">Cytoplasm</location>
    </subcellularLocation>
</comment>
<gene>
    <name evidence="9" type="primary">bioD</name>
    <name evidence="10" type="ORF">CLV39_0848</name>
</gene>
<keyword evidence="3 9" id="KW-0479">Metal-binding</keyword>
<keyword evidence="5 9" id="KW-0093">Biotin biosynthesis</keyword>
<feature type="binding site" evidence="9">
    <location>
        <position position="47"/>
    </location>
    <ligand>
        <name>ATP</name>
        <dbReference type="ChEBI" id="CHEBI:30616"/>
    </ligand>
</feature>
<comment type="caution">
    <text evidence="9">Lacks conserved residue(s) required for the propagation of feature annotation.</text>
</comment>
<dbReference type="GO" id="GO:0009102">
    <property type="term" value="P:biotin biosynthetic process"/>
    <property type="evidence" value="ECO:0007669"/>
    <property type="project" value="UniProtKB-UniRule"/>
</dbReference>
<evidence type="ECO:0000313" key="11">
    <source>
        <dbReference type="Proteomes" id="UP000280842"/>
    </source>
</evidence>
<evidence type="ECO:0000256" key="1">
    <source>
        <dbReference type="ARBA" id="ARBA00022490"/>
    </source>
</evidence>
<dbReference type="EMBL" id="REFO01000011">
    <property type="protein sequence ID" value="RMA97192.1"/>
    <property type="molecule type" value="Genomic_DNA"/>
</dbReference>
<evidence type="ECO:0000256" key="6">
    <source>
        <dbReference type="ARBA" id="ARBA00022840"/>
    </source>
</evidence>
<dbReference type="RefSeq" id="WP_121922978.1">
    <property type="nucleotide sequence ID" value="NZ_REFO01000011.1"/>
</dbReference>
<proteinExistence type="inferred from homology"/>
<dbReference type="GO" id="GO:0004141">
    <property type="term" value="F:dethiobiotin synthase activity"/>
    <property type="evidence" value="ECO:0007669"/>
    <property type="project" value="UniProtKB-UniRule"/>
</dbReference>
<comment type="pathway">
    <text evidence="9">Cofactor biosynthesis; biotin biosynthesis; biotin from 7,8-diaminononanoate: step 1/2.</text>
</comment>
<comment type="caution">
    <text evidence="10">The sequence shown here is derived from an EMBL/GenBank/DDBJ whole genome shotgun (WGS) entry which is preliminary data.</text>
</comment>
<feature type="binding site" evidence="9">
    <location>
        <begin position="10"/>
        <end position="15"/>
    </location>
    <ligand>
        <name>ATP</name>
        <dbReference type="ChEBI" id="CHEBI:30616"/>
    </ligand>
</feature>
<evidence type="ECO:0000256" key="9">
    <source>
        <dbReference type="HAMAP-Rule" id="MF_00336"/>
    </source>
</evidence>
<comment type="function">
    <text evidence="9">Catalyzes a mechanistically unusual reaction, the ATP-dependent insertion of CO2 between the N7 and N8 nitrogen atoms of 7,8-diaminopelargonic acid (DAPA, also called 7,8-diammoniononanoate) to form a ureido ring.</text>
</comment>
<keyword evidence="2 9" id="KW-0436">Ligase</keyword>
<feature type="active site" evidence="9">
    <location>
        <position position="35"/>
    </location>
</feature>
<feature type="binding site" evidence="9">
    <location>
        <begin position="170"/>
        <end position="171"/>
    </location>
    <ligand>
        <name>ATP</name>
        <dbReference type="ChEBI" id="CHEBI:30616"/>
    </ligand>
</feature>